<evidence type="ECO:0000313" key="2">
    <source>
        <dbReference type="Proteomes" id="UP000281647"/>
    </source>
</evidence>
<accession>A0A432V9Z6</accession>
<sequence length="96" mass="10967">MEKVQRLHVPAGKLFCLSRGEYSNYGYEGHFLALVEITPEMFREVEAEANGKKDDWGCYEYGADDRFIPALIRRGWVMDVDCIEIHTGSYGDLSLS</sequence>
<dbReference type="RefSeq" id="WP_128624500.1">
    <property type="nucleotide sequence ID" value="NZ_ML133508.1"/>
</dbReference>
<protein>
    <submittedName>
        <fullName evidence="1">Uncharacterized protein</fullName>
    </submittedName>
</protein>
<evidence type="ECO:0000313" key="1">
    <source>
        <dbReference type="EMBL" id="RUM98997.1"/>
    </source>
</evidence>
<dbReference type="EMBL" id="RKST01000003">
    <property type="protein sequence ID" value="RUM98997.1"/>
    <property type="molecule type" value="Genomic_DNA"/>
</dbReference>
<reference evidence="1 2" key="1">
    <citation type="submission" date="2018-11" db="EMBL/GenBank/DDBJ databases">
        <title>Pseudaminobacter arsenicus sp. nov., an arsenic-resistant bacterium isolated from arsenic-rich aquifers.</title>
        <authorList>
            <person name="Mu Y."/>
        </authorList>
    </citation>
    <scope>NUCLEOTIDE SEQUENCE [LARGE SCALE GENOMIC DNA]</scope>
    <source>
        <strain evidence="1 2">CB3</strain>
    </source>
</reference>
<keyword evidence="2" id="KW-1185">Reference proteome</keyword>
<dbReference type="Proteomes" id="UP000281647">
    <property type="component" value="Unassembled WGS sequence"/>
</dbReference>
<organism evidence="1 2">
    <name type="scientific">Borborobacter arsenicus</name>
    <dbReference type="NCBI Taxonomy" id="1851146"/>
    <lineage>
        <taxon>Bacteria</taxon>
        <taxon>Pseudomonadati</taxon>
        <taxon>Pseudomonadota</taxon>
        <taxon>Alphaproteobacteria</taxon>
        <taxon>Hyphomicrobiales</taxon>
        <taxon>Phyllobacteriaceae</taxon>
        <taxon>Borborobacter</taxon>
    </lineage>
</organism>
<name>A0A432V9Z6_9HYPH</name>
<dbReference type="AlphaFoldDB" id="A0A432V9Z6"/>
<proteinExistence type="predicted"/>
<gene>
    <name evidence="1" type="ORF">EET67_04980</name>
</gene>
<dbReference type="OrthoDB" id="9959887at2"/>
<comment type="caution">
    <text evidence="1">The sequence shown here is derived from an EMBL/GenBank/DDBJ whole genome shotgun (WGS) entry which is preliminary data.</text>
</comment>